<feature type="transmembrane region" description="Helical" evidence="1">
    <location>
        <begin position="65"/>
        <end position="86"/>
    </location>
</feature>
<feature type="transmembrane region" description="Helical" evidence="1">
    <location>
        <begin position="27"/>
        <end position="45"/>
    </location>
</feature>
<dbReference type="AlphaFoldDB" id="A0AA90NRY7"/>
<sequence length="175" mass="18589">MIASLVAPILWLGALERFSRWQTNRNMPAGAALLTAVALAVMVTVDTPAAIGALTHAGLHETEVITLQRLLLLVACVGALVFALALDGEVSRQRIVVRVLPLVIAGVLVMGNAIAVRHADPTLLMSSSVVGQALESALVYSCLMLTALVVARSTWRASRRTRMHRPQLRILAGAA</sequence>
<gene>
    <name evidence="2" type="ORF">Q7X28_17440</name>
</gene>
<keyword evidence="3" id="KW-1185">Reference proteome</keyword>
<evidence type="ECO:0000313" key="2">
    <source>
        <dbReference type="EMBL" id="MDP0399709.1"/>
    </source>
</evidence>
<comment type="caution">
    <text evidence="2">The sequence shown here is derived from an EMBL/GenBank/DDBJ whole genome shotgun (WGS) entry which is preliminary data.</text>
</comment>
<evidence type="ECO:0000313" key="3">
    <source>
        <dbReference type="Proteomes" id="UP001178281"/>
    </source>
</evidence>
<organism evidence="2 3">
    <name type="scientific">Tsukamurella strandjordii</name>
    <dbReference type="NCBI Taxonomy" id="147577"/>
    <lineage>
        <taxon>Bacteria</taxon>
        <taxon>Bacillati</taxon>
        <taxon>Actinomycetota</taxon>
        <taxon>Actinomycetes</taxon>
        <taxon>Mycobacteriales</taxon>
        <taxon>Tsukamurellaceae</taxon>
        <taxon>Tsukamurella</taxon>
    </lineage>
</organism>
<name>A0AA90NRY7_9ACTN</name>
<reference evidence="2" key="1">
    <citation type="submission" date="2023-08" db="EMBL/GenBank/DDBJ databases">
        <title>The draft genome of Tsukamurella strandjordii strain 050030.</title>
        <authorList>
            <person name="Zhao F."/>
            <person name="Feng Y."/>
            <person name="Zong Z."/>
        </authorList>
    </citation>
    <scope>NUCLEOTIDE SEQUENCE</scope>
    <source>
        <strain evidence="2">050030</strain>
    </source>
</reference>
<feature type="transmembrane region" description="Helical" evidence="1">
    <location>
        <begin position="137"/>
        <end position="155"/>
    </location>
</feature>
<accession>A0AA90NRY7</accession>
<proteinExistence type="predicted"/>
<feature type="transmembrane region" description="Helical" evidence="1">
    <location>
        <begin position="95"/>
        <end position="117"/>
    </location>
</feature>
<evidence type="ECO:0000256" key="1">
    <source>
        <dbReference type="SAM" id="Phobius"/>
    </source>
</evidence>
<dbReference type="EMBL" id="JAUTIX010000007">
    <property type="protein sequence ID" value="MDP0399709.1"/>
    <property type="molecule type" value="Genomic_DNA"/>
</dbReference>
<dbReference type="RefSeq" id="WP_305112270.1">
    <property type="nucleotide sequence ID" value="NZ_JAUTIX010000007.1"/>
</dbReference>
<dbReference type="Proteomes" id="UP001178281">
    <property type="component" value="Unassembled WGS sequence"/>
</dbReference>
<keyword evidence="1" id="KW-0472">Membrane</keyword>
<protein>
    <submittedName>
        <fullName evidence="2">Uncharacterized protein</fullName>
    </submittedName>
</protein>
<keyword evidence="1" id="KW-0812">Transmembrane</keyword>
<keyword evidence="1" id="KW-1133">Transmembrane helix</keyword>